<protein>
    <recommendedName>
        <fullName evidence="1">TniQ domain-containing protein</fullName>
    </recommendedName>
</protein>
<sequence length="421" mass="46706">MDIEMANEVGGRGEQLSSLALRCAERLSVSFRDFYRELIVPRLYEGRPIPDVRGIPVNGTVDGMLQAANIWVKAMNSLMNRSDLRRATLLPWRQTLAPRALIRTHRVWCPVCLHDLASHGKTVCEPLVWRVADVVVCPHHRLRLEAQCPYCGRGRQPSFGAFTRVGCCRRCGKWLGRLIPDDSAPISEQETFLSRSVEDALSLSNVKDGVELICSDVAVRALRDVFYCGSSAQMGRALGILPSQVVHFAAGTFPAPLQLFVRASYATGATMEQIFVTNKFEVEASVGRKPQFEVLRAVPRQRQLGADLVMRLNNALAEGGTQSVGAVAAGLNITATTVWRRERELASRLAQMHAEFVANETQAQKEEYRAKVRTYITACAARGITPGRRQVDTECGGVGRFSTDWKRLIIKDAMRQVSLLP</sequence>
<evidence type="ECO:0000313" key="3">
    <source>
        <dbReference type="Proteomes" id="UP000673821"/>
    </source>
</evidence>
<organism evidence="2 3">
    <name type="scientific">Paraburkholderia nemoris</name>
    <dbReference type="NCBI Taxonomy" id="2793076"/>
    <lineage>
        <taxon>Bacteria</taxon>
        <taxon>Pseudomonadati</taxon>
        <taxon>Pseudomonadota</taxon>
        <taxon>Betaproteobacteria</taxon>
        <taxon>Burkholderiales</taxon>
        <taxon>Burkholderiaceae</taxon>
        <taxon>Paraburkholderia</taxon>
    </lineage>
</organism>
<dbReference type="Pfam" id="PF06527">
    <property type="entry name" value="TniQ"/>
    <property type="match status" value="1"/>
</dbReference>
<proteinExistence type="predicted"/>
<reference evidence="2 3" key="1">
    <citation type="submission" date="2021-02" db="EMBL/GenBank/DDBJ databases">
        <authorList>
            <person name="Vanwijnsberghe S."/>
        </authorList>
    </citation>
    <scope>NUCLEOTIDE SEQUENCE [LARGE SCALE GENOMIC DNA]</scope>
    <source>
        <strain evidence="2 3">R-69776</strain>
    </source>
</reference>
<dbReference type="InterPro" id="IPR009492">
    <property type="entry name" value="TniQ"/>
</dbReference>
<dbReference type="EMBL" id="CAJNBH010000004">
    <property type="protein sequence ID" value="CAE6724365.1"/>
    <property type="molecule type" value="Genomic_DNA"/>
</dbReference>
<feature type="domain" description="TniQ" evidence="1">
    <location>
        <begin position="13"/>
        <end position="144"/>
    </location>
</feature>
<dbReference type="Proteomes" id="UP000673821">
    <property type="component" value="Unassembled WGS sequence"/>
</dbReference>
<gene>
    <name evidence="2" type="ORF">R69776_01687</name>
</gene>
<keyword evidence="3" id="KW-1185">Reference proteome</keyword>
<accession>A0ABM8QZ39</accession>
<name>A0ABM8QZ39_9BURK</name>
<evidence type="ECO:0000313" key="2">
    <source>
        <dbReference type="EMBL" id="CAE6724365.1"/>
    </source>
</evidence>
<evidence type="ECO:0000259" key="1">
    <source>
        <dbReference type="Pfam" id="PF06527"/>
    </source>
</evidence>
<comment type="caution">
    <text evidence="2">The sequence shown here is derived from an EMBL/GenBank/DDBJ whole genome shotgun (WGS) entry which is preliminary data.</text>
</comment>